<dbReference type="GO" id="GO:0003700">
    <property type="term" value="F:DNA-binding transcription factor activity"/>
    <property type="evidence" value="ECO:0007669"/>
    <property type="project" value="InterPro"/>
</dbReference>
<dbReference type="EMBL" id="VMBG01000001">
    <property type="protein sequence ID" value="TSJ79584.1"/>
    <property type="molecule type" value="Genomic_DNA"/>
</dbReference>
<dbReference type="GO" id="GO:0000976">
    <property type="term" value="F:transcription cis-regulatory region binding"/>
    <property type="evidence" value="ECO:0007669"/>
    <property type="project" value="TreeGrafter"/>
</dbReference>
<evidence type="ECO:0000256" key="2">
    <source>
        <dbReference type="ARBA" id="ARBA00023125"/>
    </source>
</evidence>
<evidence type="ECO:0000313" key="6">
    <source>
        <dbReference type="Proteomes" id="UP000315648"/>
    </source>
</evidence>
<dbReference type="Pfam" id="PF13377">
    <property type="entry name" value="Peripla_BP_3"/>
    <property type="match status" value="1"/>
</dbReference>
<dbReference type="SUPFAM" id="SSF46785">
    <property type="entry name" value="Winged helix' DNA-binding domain"/>
    <property type="match status" value="1"/>
</dbReference>
<dbReference type="Proteomes" id="UP000315648">
    <property type="component" value="Unassembled WGS sequence"/>
</dbReference>
<evidence type="ECO:0000259" key="4">
    <source>
        <dbReference type="PROSITE" id="PS50949"/>
    </source>
</evidence>
<keyword evidence="2" id="KW-0238">DNA-binding</keyword>
<dbReference type="SMART" id="SM00345">
    <property type="entry name" value="HTH_GNTR"/>
    <property type="match status" value="1"/>
</dbReference>
<dbReference type="InterPro" id="IPR036388">
    <property type="entry name" value="WH-like_DNA-bd_sf"/>
</dbReference>
<dbReference type="InterPro" id="IPR000524">
    <property type="entry name" value="Tscrpt_reg_HTH_GntR"/>
</dbReference>
<keyword evidence="3" id="KW-0804">Transcription</keyword>
<dbReference type="AlphaFoldDB" id="A0A556QSG5"/>
<dbReference type="PANTHER" id="PTHR30146">
    <property type="entry name" value="LACI-RELATED TRANSCRIPTIONAL REPRESSOR"/>
    <property type="match status" value="1"/>
</dbReference>
<gene>
    <name evidence="5" type="ORF">FPL22_09950</name>
</gene>
<reference evidence="5 6" key="1">
    <citation type="submission" date="2019-07" db="EMBL/GenBank/DDBJ databases">
        <title>Description of 53C-WASEF.</title>
        <authorList>
            <person name="Pitt A."/>
            <person name="Hahn M.W."/>
        </authorList>
    </citation>
    <scope>NUCLEOTIDE SEQUENCE [LARGE SCALE GENOMIC DNA]</scope>
    <source>
        <strain evidence="5 6">53C-WASEF</strain>
    </source>
</reference>
<protein>
    <submittedName>
        <fullName evidence="5">GntR family transcriptional regulator</fullName>
    </submittedName>
</protein>
<dbReference type="PANTHER" id="PTHR30146:SF109">
    <property type="entry name" value="HTH-TYPE TRANSCRIPTIONAL REGULATOR GALS"/>
    <property type="match status" value="1"/>
</dbReference>
<dbReference type="CDD" id="cd07377">
    <property type="entry name" value="WHTH_GntR"/>
    <property type="match status" value="1"/>
</dbReference>
<evidence type="ECO:0000256" key="1">
    <source>
        <dbReference type="ARBA" id="ARBA00023015"/>
    </source>
</evidence>
<feature type="domain" description="HTH gntR-type" evidence="4">
    <location>
        <begin position="7"/>
        <end position="73"/>
    </location>
</feature>
<sequence>MTVPRPQLKYQNVEEKMRKLVASLPEGSRLPSERELAAEFGINFLTARRGVMRLVEDGIVWRKVGSGTFVSAKNSGQTSTAAKSTATVRLGMLIPKNSDAYAHRLMQAVVGAASQQNIEISSCWINDYGPSALRQAEFIKKQGCIATMLPWFEPSRSYEVLELAKSASLPVSHPQILYGFDDNNSSIRRSRIVLQSACAYLRYDNTDTLAFLGPDEPENTFLQQRLGAFSLHCASNNIPHIVGLVKEGSVTMNRLAEQWVAHRGNLSILAYDDDYALRFMTAMHRQGLVAPDDFRIIGFNNTESSRLSDPLLTTIAQNFDHIAHQLVDNALNLARGKPVRFGEMEDMPLIIRESCRGRALLAANPDIKFPGLVCCTEDGIPTGNAGALVS</sequence>
<accession>A0A556QSG5</accession>
<proteinExistence type="predicted"/>
<keyword evidence="1" id="KW-0805">Transcription regulation</keyword>
<dbReference type="Gene3D" id="3.40.50.2300">
    <property type="match status" value="2"/>
</dbReference>
<dbReference type="RefSeq" id="WP_144230125.1">
    <property type="nucleotide sequence ID" value="NZ_CBCRVV010000043.1"/>
</dbReference>
<dbReference type="Gene3D" id="1.10.10.10">
    <property type="entry name" value="Winged helix-like DNA-binding domain superfamily/Winged helix DNA-binding domain"/>
    <property type="match status" value="1"/>
</dbReference>
<dbReference type="InterPro" id="IPR028082">
    <property type="entry name" value="Peripla_BP_I"/>
</dbReference>
<organism evidence="5 6">
    <name type="scientific">Rariglobus hedericola</name>
    <dbReference type="NCBI Taxonomy" id="2597822"/>
    <lineage>
        <taxon>Bacteria</taxon>
        <taxon>Pseudomonadati</taxon>
        <taxon>Verrucomicrobiota</taxon>
        <taxon>Opitutia</taxon>
        <taxon>Opitutales</taxon>
        <taxon>Opitutaceae</taxon>
        <taxon>Rariglobus</taxon>
    </lineage>
</organism>
<dbReference type="InterPro" id="IPR046335">
    <property type="entry name" value="LacI/GalR-like_sensor"/>
</dbReference>
<dbReference type="PROSITE" id="PS50949">
    <property type="entry name" value="HTH_GNTR"/>
    <property type="match status" value="1"/>
</dbReference>
<keyword evidence="6" id="KW-1185">Reference proteome</keyword>
<comment type="caution">
    <text evidence="5">The sequence shown here is derived from an EMBL/GenBank/DDBJ whole genome shotgun (WGS) entry which is preliminary data.</text>
</comment>
<name>A0A556QSG5_9BACT</name>
<dbReference type="OrthoDB" id="9028214at2"/>
<dbReference type="SUPFAM" id="SSF53822">
    <property type="entry name" value="Periplasmic binding protein-like I"/>
    <property type="match status" value="1"/>
</dbReference>
<dbReference type="Pfam" id="PF00392">
    <property type="entry name" value="GntR"/>
    <property type="match status" value="1"/>
</dbReference>
<evidence type="ECO:0000256" key="3">
    <source>
        <dbReference type="ARBA" id="ARBA00023163"/>
    </source>
</evidence>
<evidence type="ECO:0000313" key="5">
    <source>
        <dbReference type="EMBL" id="TSJ79584.1"/>
    </source>
</evidence>
<dbReference type="InterPro" id="IPR036390">
    <property type="entry name" value="WH_DNA-bd_sf"/>
</dbReference>